<name>A0A1L9WTB1_ASPA1</name>
<keyword evidence="5" id="KW-1133">Transmembrane helix</keyword>
<dbReference type="VEuPathDB" id="FungiDB:ASPACDRAFT_52748"/>
<evidence type="ECO:0000256" key="1">
    <source>
        <dbReference type="ARBA" id="ARBA00023015"/>
    </source>
</evidence>
<dbReference type="STRING" id="690307.A0A1L9WTB1"/>
<accession>A0A1L9WTB1</accession>
<feature type="compositionally biased region" description="Polar residues" evidence="4">
    <location>
        <begin position="272"/>
        <end position="288"/>
    </location>
</feature>
<dbReference type="PANTHER" id="PTHR47424">
    <property type="entry name" value="REGULATORY PROTEIN GAL4"/>
    <property type="match status" value="1"/>
</dbReference>
<keyword evidence="3" id="KW-0539">Nucleus</keyword>
<dbReference type="PANTHER" id="PTHR47424:SF15">
    <property type="entry name" value="ZN(II)2CYS6 TRANSCRIPTION FACTOR (EUROFUNG)"/>
    <property type="match status" value="1"/>
</dbReference>
<evidence type="ECO:0000256" key="5">
    <source>
        <dbReference type="SAM" id="Phobius"/>
    </source>
</evidence>
<evidence type="ECO:0000313" key="6">
    <source>
        <dbReference type="EMBL" id="OJJ99362.1"/>
    </source>
</evidence>
<feature type="transmembrane region" description="Helical" evidence="5">
    <location>
        <begin position="163"/>
        <end position="182"/>
    </location>
</feature>
<feature type="compositionally biased region" description="Low complexity" evidence="4">
    <location>
        <begin position="255"/>
        <end position="267"/>
    </location>
</feature>
<evidence type="ECO:0000256" key="2">
    <source>
        <dbReference type="ARBA" id="ARBA00023163"/>
    </source>
</evidence>
<evidence type="ECO:0000313" key="7">
    <source>
        <dbReference type="Proteomes" id="UP000184546"/>
    </source>
</evidence>
<proteinExistence type="predicted"/>
<dbReference type="GO" id="GO:0000978">
    <property type="term" value="F:RNA polymerase II cis-regulatory region sequence-specific DNA binding"/>
    <property type="evidence" value="ECO:0007669"/>
    <property type="project" value="TreeGrafter"/>
</dbReference>
<dbReference type="GO" id="GO:0005634">
    <property type="term" value="C:nucleus"/>
    <property type="evidence" value="ECO:0007669"/>
    <property type="project" value="TreeGrafter"/>
</dbReference>
<protein>
    <recommendedName>
        <fullName evidence="8">Transcription factor domain-containing protein</fullName>
    </recommendedName>
</protein>
<keyword evidence="7" id="KW-1185">Reference proteome</keyword>
<reference evidence="7" key="1">
    <citation type="journal article" date="2017" name="Genome Biol.">
        <title>Comparative genomics reveals high biological diversity and specific adaptations in the industrially and medically important fungal genus Aspergillus.</title>
        <authorList>
            <person name="de Vries R.P."/>
            <person name="Riley R."/>
            <person name="Wiebenga A."/>
            <person name="Aguilar-Osorio G."/>
            <person name="Amillis S."/>
            <person name="Uchima C.A."/>
            <person name="Anderluh G."/>
            <person name="Asadollahi M."/>
            <person name="Askin M."/>
            <person name="Barry K."/>
            <person name="Battaglia E."/>
            <person name="Bayram O."/>
            <person name="Benocci T."/>
            <person name="Braus-Stromeyer S.A."/>
            <person name="Caldana C."/>
            <person name="Canovas D."/>
            <person name="Cerqueira G.C."/>
            <person name="Chen F."/>
            <person name="Chen W."/>
            <person name="Choi C."/>
            <person name="Clum A."/>
            <person name="Dos Santos R.A."/>
            <person name="Damasio A.R."/>
            <person name="Diallinas G."/>
            <person name="Emri T."/>
            <person name="Fekete E."/>
            <person name="Flipphi M."/>
            <person name="Freyberg S."/>
            <person name="Gallo A."/>
            <person name="Gournas C."/>
            <person name="Habgood R."/>
            <person name="Hainaut M."/>
            <person name="Harispe M.L."/>
            <person name="Henrissat B."/>
            <person name="Hilden K.S."/>
            <person name="Hope R."/>
            <person name="Hossain A."/>
            <person name="Karabika E."/>
            <person name="Karaffa L."/>
            <person name="Karanyi Z."/>
            <person name="Krasevec N."/>
            <person name="Kuo A."/>
            <person name="Kusch H."/>
            <person name="LaButti K."/>
            <person name="Lagendijk E.L."/>
            <person name="Lapidus A."/>
            <person name="Levasseur A."/>
            <person name="Lindquist E."/>
            <person name="Lipzen A."/>
            <person name="Logrieco A.F."/>
            <person name="MacCabe A."/>
            <person name="Maekelae M.R."/>
            <person name="Malavazi I."/>
            <person name="Melin P."/>
            <person name="Meyer V."/>
            <person name="Mielnichuk N."/>
            <person name="Miskei M."/>
            <person name="Molnar A.P."/>
            <person name="Mule G."/>
            <person name="Ngan C.Y."/>
            <person name="Orejas M."/>
            <person name="Orosz E."/>
            <person name="Ouedraogo J.P."/>
            <person name="Overkamp K.M."/>
            <person name="Park H.-S."/>
            <person name="Perrone G."/>
            <person name="Piumi F."/>
            <person name="Punt P.J."/>
            <person name="Ram A.F."/>
            <person name="Ramon A."/>
            <person name="Rauscher S."/>
            <person name="Record E."/>
            <person name="Riano-Pachon D.M."/>
            <person name="Robert V."/>
            <person name="Roehrig J."/>
            <person name="Ruller R."/>
            <person name="Salamov A."/>
            <person name="Salih N.S."/>
            <person name="Samson R.A."/>
            <person name="Sandor E."/>
            <person name="Sanguinetti M."/>
            <person name="Schuetze T."/>
            <person name="Sepcic K."/>
            <person name="Shelest E."/>
            <person name="Sherlock G."/>
            <person name="Sophianopoulou V."/>
            <person name="Squina F.M."/>
            <person name="Sun H."/>
            <person name="Susca A."/>
            <person name="Todd R.B."/>
            <person name="Tsang A."/>
            <person name="Unkles S.E."/>
            <person name="van de Wiele N."/>
            <person name="van Rossen-Uffink D."/>
            <person name="Oliveira J.V."/>
            <person name="Vesth T.C."/>
            <person name="Visser J."/>
            <person name="Yu J.-H."/>
            <person name="Zhou M."/>
            <person name="Andersen M.R."/>
            <person name="Archer D.B."/>
            <person name="Baker S.E."/>
            <person name="Benoit I."/>
            <person name="Brakhage A.A."/>
            <person name="Braus G.H."/>
            <person name="Fischer R."/>
            <person name="Frisvad J.C."/>
            <person name="Goldman G.H."/>
            <person name="Houbraken J."/>
            <person name="Oakley B."/>
            <person name="Pocsi I."/>
            <person name="Scazzocchio C."/>
            <person name="Seiboth B."/>
            <person name="vanKuyk P.A."/>
            <person name="Wortman J."/>
            <person name="Dyer P.S."/>
            <person name="Grigoriev I.V."/>
        </authorList>
    </citation>
    <scope>NUCLEOTIDE SEQUENCE [LARGE SCALE GENOMIC DNA]</scope>
    <source>
        <strain evidence="7">ATCC 16872 / CBS 172.66 / WB 5094</strain>
    </source>
</reference>
<sequence>MKDLQYYQVPLPILKVTPGNLLDADAEDNHVAMIPAMVALAQIMSEASHLLYHSPKRSMGEMSHIAIDLDNKLLAWKSTLPEFLDIDAASLNDTEWAFKQKLVLRLRYYNTRILIHKPFLAASASKTEAPNILQHLHACLDAARTSINMQYESFIHRIYIRTWWYNTSYALYGAMILLHLILSGYPSIRDEDLLLDVEKSLDIFESMNNIVVARRCAEMIREVLEVARACVARRRTPHYTLSTSTVPPPPPLPITGPANPSASSPAPFGLSNPHTQQQQAATNPTSSTAPGVDNDFFFSLFNPDSQPNDTRAEILANLVDPTILEDFAFGNGASDFSFFLGT</sequence>
<evidence type="ECO:0008006" key="8">
    <source>
        <dbReference type="Google" id="ProtNLM"/>
    </source>
</evidence>
<feature type="region of interest" description="Disordered" evidence="4">
    <location>
        <begin position="240"/>
        <end position="288"/>
    </location>
</feature>
<dbReference type="EMBL" id="KV878978">
    <property type="protein sequence ID" value="OJJ99362.1"/>
    <property type="molecule type" value="Genomic_DNA"/>
</dbReference>
<dbReference type="GO" id="GO:0000435">
    <property type="term" value="P:positive regulation of transcription from RNA polymerase II promoter by galactose"/>
    <property type="evidence" value="ECO:0007669"/>
    <property type="project" value="TreeGrafter"/>
</dbReference>
<dbReference type="CDD" id="cd12148">
    <property type="entry name" value="fungal_TF_MHR"/>
    <property type="match status" value="1"/>
</dbReference>
<dbReference type="GO" id="GO:0000981">
    <property type="term" value="F:DNA-binding transcription factor activity, RNA polymerase II-specific"/>
    <property type="evidence" value="ECO:0007669"/>
    <property type="project" value="TreeGrafter"/>
</dbReference>
<dbReference type="RefSeq" id="XP_020055702.1">
    <property type="nucleotide sequence ID" value="XM_020202655.1"/>
</dbReference>
<organism evidence="6 7">
    <name type="scientific">Aspergillus aculeatus (strain ATCC 16872 / CBS 172.66 / WB 5094)</name>
    <dbReference type="NCBI Taxonomy" id="690307"/>
    <lineage>
        <taxon>Eukaryota</taxon>
        <taxon>Fungi</taxon>
        <taxon>Dikarya</taxon>
        <taxon>Ascomycota</taxon>
        <taxon>Pezizomycotina</taxon>
        <taxon>Eurotiomycetes</taxon>
        <taxon>Eurotiomycetidae</taxon>
        <taxon>Eurotiales</taxon>
        <taxon>Aspergillaceae</taxon>
        <taxon>Aspergillus</taxon>
        <taxon>Aspergillus subgen. Circumdati</taxon>
    </lineage>
</organism>
<keyword evidence="5" id="KW-0812">Transmembrane</keyword>
<dbReference type="GeneID" id="30976469"/>
<dbReference type="OrthoDB" id="2571985at2759"/>
<dbReference type="AlphaFoldDB" id="A0A1L9WTB1"/>
<dbReference type="Proteomes" id="UP000184546">
    <property type="component" value="Unassembled WGS sequence"/>
</dbReference>
<keyword evidence="2" id="KW-0804">Transcription</keyword>
<keyword evidence="1" id="KW-0805">Transcription regulation</keyword>
<gene>
    <name evidence="6" type="ORF">ASPACDRAFT_52748</name>
</gene>
<dbReference type="InterPro" id="IPR051127">
    <property type="entry name" value="Fungal_SecMet_Regulators"/>
</dbReference>
<evidence type="ECO:0000256" key="4">
    <source>
        <dbReference type="SAM" id="MobiDB-lite"/>
    </source>
</evidence>
<evidence type="ECO:0000256" key="3">
    <source>
        <dbReference type="ARBA" id="ARBA00023242"/>
    </source>
</evidence>
<keyword evidence="5" id="KW-0472">Membrane</keyword>